<gene>
    <name evidence="2" type="ORF">BKM01_05045</name>
</gene>
<dbReference type="AlphaFoldDB" id="A0A2D3C636"/>
<dbReference type="KEGG" id="mpot:BKM01_05045"/>
<organism evidence="2 3">
    <name type="scientific">Methanohalophilus portucalensis</name>
    <dbReference type="NCBI Taxonomy" id="39664"/>
    <lineage>
        <taxon>Archaea</taxon>
        <taxon>Methanobacteriati</taxon>
        <taxon>Methanobacteriota</taxon>
        <taxon>Stenosarchaea group</taxon>
        <taxon>Methanomicrobia</taxon>
        <taxon>Methanosarcinales</taxon>
        <taxon>Methanosarcinaceae</taxon>
        <taxon>Methanohalophilus</taxon>
    </lineage>
</organism>
<accession>A0A2D3C636</accession>
<feature type="transmembrane region" description="Helical" evidence="1">
    <location>
        <begin position="12"/>
        <end position="34"/>
    </location>
</feature>
<keyword evidence="1" id="KW-0812">Transmembrane</keyword>
<dbReference type="EMBL" id="CP017881">
    <property type="protein sequence ID" value="ATU08189.1"/>
    <property type="molecule type" value="Genomic_DNA"/>
</dbReference>
<reference evidence="3" key="1">
    <citation type="submission" date="2016-10" db="EMBL/GenBank/DDBJ databases">
        <authorList>
            <person name="L'haridon S."/>
            <person name="Corre E."/>
        </authorList>
    </citation>
    <scope>NUCLEOTIDE SEQUENCE [LARGE SCALE GENOMIC DNA]</scope>
    <source>
        <strain evidence="3">FDF-1T</strain>
    </source>
</reference>
<evidence type="ECO:0000256" key="1">
    <source>
        <dbReference type="SAM" id="Phobius"/>
    </source>
</evidence>
<protein>
    <submittedName>
        <fullName evidence="2">Uncharacterized protein</fullName>
    </submittedName>
</protein>
<dbReference type="Proteomes" id="UP000229678">
    <property type="component" value="Chromosome"/>
</dbReference>
<name>A0A2D3C636_9EURY</name>
<evidence type="ECO:0000313" key="3">
    <source>
        <dbReference type="Proteomes" id="UP000229678"/>
    </source>
</evidence>
<sequence>MSGENMKNTSKIISIILISIMLTSVFAGAAPVIVDREPNANFTEQSDEKTNLKLIHRSMDYEAKPLSSSYITPSYESQNNQPSDSDLDFYFATDTTNDILNSAEKNKHDPALIYSFVHNYFEYGLCRNPFL</sequence>
<proteinExistence type="predicted"/>
<keyword evidence="1" id="KW-0472">Membrane</keyword>
<keyword evidence="1" id="KW-1133">Transmembrane helix</keyword>
<evidence type="ECO:0000313" key="2">
    <source>
        <dbReference type="EMBL" id="ATU08189.1"/>
    </source>
</evidence>